<comment type="caution">
    <text evidence="1">The sequence shown here is derived from an EMBL/GenBank/DDBJ whole genome shotgun (WGS) entry which is preliminary data.</text>
</comment>
<dbReference type="PANTHER" id="PTHR38797">
    <property type="entry name" value="NUCLEAR PORE COMPLEX PROTEIN NUP85-RELATED"/>
    <property type="match status" value="1"/>
</dbReference>
<proteinExistence type="predicted"/>
<dbReference type="Proteomes" id="UP000452235">
    <property type="component" value="Unassembled WGS sequence"/>
</dbReference>
<accession>A0A5M3Z6K3</accession>
<dbReference type="Pfam" id="PF12311">
    <property type="entry name" value="DUF3632"/>
    <property type="match status" value="1"/>
</dbReference>
<dbReference type="EMBL" id="BLJY01000008">
    <property type="protein sequence ID" value="GFF18389.1"/>
    <property type="molecule type" value="Genomic_DNA"/>
</dbReference>
<sequence>MATHWTWVARAKQDHLLDDTTLDTLGAYLDETVALDEAVHQLTAQPPHQTPPAINLLWAAMLSLAKEESATHDALLELIKVLLASQAAAVGTDDALANELGCTWRDLHDYLWAEHTKLRDVSDRSARQWINFHGFSAGCVRDAILTDLSVVFVLMKDALETRVDASNAVLVGVDVVAASQYLVTAGRVIMQRIQSPDGTSLMQQDSGGELWNGSADVLGRWMFWKNRFEVLHTAETLSEEAREAAWKAVIAMGKVERQSTRR</sequence>
<dbReference type="InterPro" id="IPR053204">
    <property type="entry name" value="Oxopyrrolidines_Biosynth-assoc"/>
</dbReference>
<dbReference type="InterPro" id="IPR022085">
    <property type="entry name" value="OpdG"/>
</dbReference>
<name>A0A5M3Z6K3_ASPTE</name>
<dbReference type="AlphaFoldDB" id="A0A5M3Z6K3"/>
<evidence type="ECO:0000313" key="2">
    <source>
        <dbReference type="Proteomes" id="UP000452235"/>
    </source>
</evidence>
<dbReference type="OrthoDB" id="3350591at2759"/>
<reference evidence="1 2" key="1">
    <citation type="submission" date="2020-01" db="EMBL/GenBank/DDBJ databases">
        <title>Aspergillus terreus IFO 6365 whole genome shotgun sequence.</title>
        <authorList>
            <person name="Kanamasa S."/>
            <person name="Takahashi H."/>
        </authorList>
    </citation>
    <scope>NUCLEOTIDE SEQUENCE [LARGE SCALE GENOMIC DNA]</scope>
    <source>
        <strain evidence="1 2">IFO 6365</strain>
    </source>
</reference>
<dbReference type="PANTHER" id="PTHR38797:SF4">
    <property type="entry name" value="NUCLEAR PORE COMPLEX PROTEIN NUP85"/>
    <property type="match status" value="1"/>
</dbReference>
<evidence type="ECO:0000313" key="1">
    <source>
        <dbReference type="EMBL" id="GFF18389.1"/>
    </source>
</evidence>
<organism evidence="1 2">
    <name type="scientific">Aspergillus terreus</name>
    <dbReference type="NCBI Taxonomy" id="33178"/>
    <lineage>
        <taxon>Eukaryota</taxon>
        <taxon>Fungi</taxon>
        <taxon>Dikarya</taxon>
        <taxon>Ascomycota</taxon>
        <taxon>Pezizomycotina</taxon>
        <taxon>Eurotiomycetes</taxon>
        <taxon>Eurotiomycetidae</taxon>
        <taxon>Eurotiales</taxon>
        <taxon>Aspergillaceae</taxon>
        <taxon>Aspergillus</taxon>
        <taxon>Aspergillus subgen. Circumdati</taxon>
    </lineage>
</organism>
<protein>
    <submittedName>
        <fullName evidence="1">Uncharacterized protein</fullName>
    </submittedName>
</protein>
<keyword evidence="2" id="KW-1185">Reference proteome</keyword>
<gene>
    <name evidence="1" type="ORF">ATEIFO6365_0008033300</name>
</gene>
<dbReference type="VEuPathDB" id="FungiDB:ATEG_06584"/>